<dbReference type="EMBL" id="BAAATD010000004">
    <property type="protein sequence ID" value="GAA2600207.1"/>
    <property type="molecule type" value="Genomic_DNA"/>
</dbReference>
<reference evidence="2 3" key="1">
    <citation type="journal article" date="2019" name="Int. J. Syst. Evol. Microbiol.">
        <title>The Global Catalogue of Microorganisms (GCM) 10K type strain sequencing project: providing services to taxonomists for standard genome sequencing and annotation.</title>
        <authorList>
            <consortium name="The Broad Institute Genomics Platform"/>
            <consortium name="The Broad Institute Genome Sequencing Center for Infectious Disease"/>
            <person name="Wu L."/>
            <person name="Ma J."/>
        </authorList>
    </citation>
    <scope>NUCLEOTIDE SEQUENCE [LARGE SCALE GENOMIC DNA]</scope>
    <source>
        <strain evidence="2 3">JCM 6833</strain>
    </source>
</reference>
<evidence type="ECO:0000256" key="1">
    <source>
        <dbReference type="SAM" id="MobiDB-lite"/>
    </source>
</evidence>
<accession>A0ABN3PTV5</accession>
<sequence length="126" mass="13638">MHRAGGAPGSLILRRPCETMPSANHDPPAKTESKTEADTGVAGLFQAFRIDPGVPAAAPHALGPQFWHEAIARRWLCNYLIYSADNLEMDGRPQTAAAFRAAAVTAERQGEVTIGQVRYQVRRTVG</sequence>
<feature type="region of interest" description="Disordered" evidence="1">
    <location>
        <begin position="1"/>
        <end position="38"/>
    </location>
</feature>
<feature type="compositionally biased region" description="Basic and acidic residues" evidence="1">
    <location>
        <begin position="27"/>
        <end position="37"/>
    </location>
</feature>
<keyword evidence="3" id="KW-1185">Reference proteome</keyword>
<name>A0ABN3PTV5_9ACTN</name>
<dbReference type="Proteomes" id="UP001501509">
    <property type="component" value="Unassembled WGS sequence"/>
</dbReference>
<protein>
    <submittedName>
        <fullName evidence="2">Uncharacterized protein</fullName>
    </submittedName>
</protein>
<proteinExistence type="predicted"/>
<gene>
    <name evidence="2" type="ORF">GCM10010411_37380</name>
</gene>
<evidence type="ECO:0000313" key="2">
    <source>
        <dbReference type="EMBL" id="GAA2600207.1"/>
    </source>
</evidence>
<comment type="caution">
    <text evidence="2">The sequence shown here is derived from an EMBL/GenBank/DDBJ whole genome shotgun (WGS) entry which is preliminary data.</text>
</comment>
<evidence type="ECO:0000313" key="3">
    <source>
        <dbReference type="Proteomes" id="UP001501509"/>
    </source>
</evidence>
<organism evidence="2 3">
    <name type="scientific">Actinomadura fulvescens</name>
    <dbReference type="NCBI Taxonomy" id="46160"/>
    <lineage>
        <taxon>Bacteria</taxon>
        <taxon>Bacillati</taxon>
        <taxon>Actinomycetota</taxon>
        <taxon>Actinomycetes</taxon>
        <taxon>Streptosporangiales</taxon>
        <taxon>Thermomonosporaceae</taxon>
        <taxon>Actinomadura</taxon>
    </lineage>
</organism>